<protein>
    <recommendedName>
        <fullName evidence="1">Cyclin C-terminal domain-containing protein</fullName>
    </recommendedName>
</protein>
<accession>A0AAW2YAS8</accession>
<dbReference type="InterPro" id="IPR004367">
    <property type="entry name" value="Cyclin_C-dom"/>
</dbReference>
<reference evidence="2" key="2">
    <citation type="journal article" date="2024" name="Plant">
        <title>Genomic evolution and insights into agronomic trait innovations of Sesamum species.</title>
        <authorList>
            <person name="Miao H."/>
            <person name="Wang L."/>
            <person name="Qu L."/>
            <person name="Liu H."/>
            <person name="Sun Y."/>
            <person name="Le M."/>
            <person name="Wang Q."/>
            <person name="Wei S."/>
            <person name="Zheng Y."/>
            <person name="Lin W."/>
            <person name="Duan Y."/>
            <person name="Cao H."/>
            <person name="Xiong S."/>
            <person name="Wang X."/>
            <person name="Wei L."/>
            <person name="Li C."/>
            <person name="Ma Q."/>
            <person name="Ju M."/>
            <person name="Zhao R."/>
            <person name="Li G."/>
            <person name="Mu C."/>
            <person name="Tian Q."/>
            <person name="Mei H."/>
            <person name="Zhang T."/>
            <person name="Gao T."/>
            <person name="Zhang H."/>
        </authorList>
    </citation>
    <scope>NUCLEOTIDE SEQUENCE</scope>
    <source>
        <strain evidence="2">KEN1</strain>
    </source>
</reference>
<comment type="caution">
    <text evidence="2">The sequence shown here is derived from an EMBL/GenBank/DDBJ whole genome shotgun (WGS) entry which is preliminary data.</text>
</comment>
<name>A0AAW2YAS8_9LAMI</name>
<dbReference type="EMBL" id="JACGWN010000001">
    <property type="protein sequence ID" value="KAL0462925.1"/>
    <property type="molecule type" value="Genomic_DNA"/>
</dbReference>
<feature type="domain" description="Cyclin C-terminal" evidence="1">
    <location>
        <begin position="1"/>
        <end position="63"/>
    </location>
</feature>
<sequence length="82" mass="9143">MATATMLHVIHQVEPTNAIHYENQLLAILKINKGEVDDCYEVISDMVSNSNPLKRKIWQVESSSSSGDGIINKFYSSDSSNE</sequence>
<reference evidence="2" key="1">
    <citation type="submission" date="2020-06" db="EMBL/GenBank/DDBJ databases">
        <authorList>
            <person name="Li T."/>
            <person name="Hu X."/>
            <person name="Zhang T."/>
            <person name="Song X."/>
            <person name="Zhang H."/>
            <person name="Dai N."/>
            <person name="Sheng W."/>
            <person name="Hou X."/>
            <person name="Wei L."/>
        </authorList>
    </citation>
    <scope>NUCLEOTIDE SEQUENCE</scope>
    <source>
        <strain evidence="2">KEN1</strain>
        <tissue evidence="2">Leaf</tissue>
    </source>
</reference>
<dbReference type="AlphaFoldDB" id="A0AAW2YAS8"/>
<evidence type="ECO:0000259" key="1">
    <source>
        <dbReference type="Pfam" id="PF02984"/>
    </source>
</evidence>
<gene>
    <name evidence="2" type="ORF">Slati_0180100</name>
</gene>
<organism evidence="2">
    <name type="scientific">Sesamum latifolium</name>
    <dbReference type="NCBI Taxonomy" id="2727402"/>
    <lineage>
        <taxon>Eukaryota</taxon>
        <taxon>Viridiplantae</taxon>
        <taxon>Streptophyta</taxon>
        <taxon>Embryophyta</taxon>
        <taxon>Tracheophyta</taxon>
        <taxon>Spermatophyta</taxon>
        <taxon>Magnoliopsida</taxon>
        <taxon>eudicotyledons</taxon>
        <taxon>Gunneridae</taxon>
        <taxon>Pentapetalae</taxon>
        <taxon>asterids</taxon>
        <taxon>lamiids</taxon>
        <taxon>Lamiales</taxon>
        <taxon>Pedaliaceae</taxon>
        <taxon>Sesamum</taxon>
    </lineage>
</organism>
<evidence type="ECO:0000313" key="2">
    <source>
        <dbReference type="EMBL" id="KAL0462925.1"/>
    </source>
</evidence>
<proteinExistence type="predicted"/>
<dbReference type="Pfam" id="PF02984">
    <property type="entry name" value="Cyclin_C"/>
    <property type="match status" value="1"/>
</dbReference>